<keyword evidence="2" id="KW-0813">Transport</keyword>
<dbReference type="Gene3D" id="1.20.1250.20">
    <property type="entry name" value="MFS general substrate transporter like domains"/>
    <property type="match status" value="1"/>
</dbReference>
<feature type="transmembrane region" description="Helical" evidence="8">
    <location>
        <begin position="349"/>
        <end position="369"/>
    </location>
</feature>
<reference evidence="10 11" key="1">
    <citation type="submission" date="2020-08" db="EMBL/GenBank/DDBJ databases">
        <title>Genomic Encyclopedia of Type Strains, Phase III (KMG-III): the genomes of soil and plant-associated and newly described type strains.</title>
        <authorList>
            <person name="Whitman W."/>
        </authorList>
    </citation>
    <scope>NUCLEOTIDE SEQUENCE [LARGE SCALE GENOMIC DNA]</scope>
    <source>
        <strain evidence="10 11">CECT 8840</strain>
    </source>
</reference>
<feature type="transmembrane region" description="Helical" evidence="8">
    <location>
        <begin position="259"/>
        <end position="279"/>
    </location>
</feature>
<keyword evidence="4 8" id="KW-0812">Transmembrane</keyword>
<accession>A0A7W7VKH2</accession>
<evidence type="ECO:0000313" key="10">
    <source>
        <dbReference type="EMBL" id="MBB4913543.1"/>
    </source>
</evidence>
<keyword evidence="3" id="KW-1003">Cell membrane</keyword>
<evidence type="ECO:0000259" key="9">
    <source>
        <dbReference type="PROSITE" id="PS50850"/>
    </source>
</evidence>
<evidence type="ECO:0000313" key="11">
    <source>
        <dbReference type="Proteomes" id="UP000552644"/>
    </source>
</evidence>
<feature type="domain" description="Major facilitator superfamily (MFS) profile" evidence="9">
    <location>
        <begin position="15"/>
        <end position="400"/>
    </location>
</feature>
<dbReference type="PANTHER" id="PTHR23513">
    <property type="entry name" value="INTEGRAL MEMBRANE EFFLUX PROTEIN-RELATED"/>
    <property type="match status" value="1"/>
</dbReference>
<comment type="subcellular location">
    <subcellularLocation>
        <location evidence="1">Cell inner membrane</location>
        <topology evidence="1">Multi-pass membrane protein</topology>
    </subcellularLocation>
</comment>
<keyword evidence="6 8" id="KW-0472">Membrane</keyword>
<feature type="region of interest" description="Disordered" evidence="7">
    <location>
        <begin position="403"/>
        <end position="445"/>
    </location>
</feature>
<keyword evidence="11" id="KW-1185">Reference proteome</keyword>
<sequence length="445" mass="45378">MRIALDFSPLRRSRSFRLVFTARLTSLFGIGLLMVAVPVQVYGLTRSTVHLAAVATTAGVFVFAGTLAGGLLADRHDRRSVILTARSAAGIGFLLLAGNALLPEPMLWPIYALAAWDGLATGISASTLTALVPKLVEREDLPATGALLSLTADLSSMLSPALGGVLIAMWGVASNYVAAALATAFTVLGISRLPHFPASPSGRESPGRAMAAGLAFVLRHRTVRSVLIAGLGTMLLSGPVVLLPALVATRLGGGETTLGLLYSAPAVGAVLGSLTSGWIGQTRHTGLGLLAAMLVMGLAILGAGLSAVPVAAFLALTGYGLGRVLTDILRFTLLQRHTPDEVRGRVSSLWQAQIVAAASVGSMVAGLLADAYGPATALVAYGTGAAIVVIALAVLLTPLRAPDNASTPDRDANEKPGSAPVSPPDPVTAPKNDPDTPPIRSTPAG</sequence>
<name>A0A7W7VKH2_9ACTN</name>
<dbReference type="PANTHER" id="PTHR23513:SF9">
    <property type="entry name" value="ENTEROBACTIN EXPORTER ENTS"/>
    <property type="match status" value="1"/>
</dbReference>
<dbReference type="CDD" id="cd06173">
    <property type="entry name" value="MFS_MefA_like"/>
    <property type="match status" value="1"/>
</dbReference>
<feature type="transmembrane region" description="Helical" evidence="8">
    <location>
        <begin position="176"/>
        <end position="193"/>
    </location>
</feature>
<evidence type="ECO:0000256" key="3">
    <source>
        <dbReference type="ARBA" id="ARBA00022475"/>
    </source>
</evidence>
<dbReference type="InterPro" id="IPR010290">
    <property type="entry name" value="TM_effector"/>
</dbReference>
<dbReference type="GO" id="GO:0022857">
    <property type="term" value="F:transmembrane transporter activity"/>
    <property type="evidence" value="ECO:0007669"/>
    <property type="project" value="InterPro"/>
</dbReference>
<dbReference type="SUPFAM" id="SSF103473">
    <property type="entry name" value="MFS general substrate transporter"/>
    <property type="match status" value="1"/>
</dbReference>
<dbReference type="NCBIfam" id="NF007792">
    <property type="entry name" value="PRK10489.1"/>
    <property type="match status" value="1"/>
</dbReference>
<evidence type="ECO:0000256" key="5">
    <source>
        <dbReference type="ARBA" id="ARBA00022989"/>
    </source>
</evidence>
<feature type="transmembrane region" description="Helical" evidence="8">
    <location>
        <begin position="226"/>
        <end position="247"/>
    </location>
</feature>
<feature type="transmembrane region" description="Helical" evidence="8">
    <location>
        <begin position="375"/>
        <end position="396"/>
    </location>
</feature>
<keyword evidence="5 8" id="KW-1133">Transmembrane helix</keyword>
<dbReference type="InterPro" id="IPR036259">
    <property type="entry name" value="MFS_trans_sf"/>
</dbReference>
<dbReference type="RefSeq" id="WP_184712305.1">
    <property type="nucleotide sequence ID" value="NZ_JACHJP010000001.1"/>
</dbReference>
<feature type="transmembrane region" description="Helical" evidence="8">
    <location>
        <begin position="49"/>
        <end position="73"/>
    </location>
</feature>
<proteinExistence type="predicted"/>
<organism evidence="10 11">
    <name type="scientific">Streptosporangium saharense</name>
    <dbReference type="NCBI Taxonomy" id="1706840"/>
    <lineage>
        <taxon>Bacteria</taxon>
        <taxon>Bacillati</taxon>
        <taxon>Actinomycetota</taxon>
        <taxon>Actinomycetes</taxon>
        <taxon>Streptosporangiales</taxon>
        <taxon>Streptosporangiaceae</taxon>
        <taxon>Streptosporangium</taxon>
    </lineage>
</organism>
<evidence type="ECO:0000256" key="1">
    <source>
        <dbReference type="ARBA" id="ARBA00004429"/>
    </source>
</evidence>
<dbReference type="Proteomes" id="UP000552644">
    <property type="component" value="Unassembled WGS sequence"/>
</dbReference>
<dbReference type="PROSITE" id="PS50850">
    <property type="entry name" value="MFS"/>
    <property type="match status" value="1"/>
</dbReference>
<evidence type="ECO:0000256" key="4">
    <source>
        <dbReference type="ARBA" id="ARBA00022692"/>
    </source>
</evidence>
<gene>
    <name evidence="10" type="ORF">FHS44_000615</name>
</gene>
<dbReference type="Pfam" id="PF05977">
    <property type="entry name" value="MFS_3"/>
    <property type="match status" value="1"/>
</dbReference>
<evidence type="ECO:0000256" key="8">
    <source>
        <dbReference type="SAM" id="Phobius"/>
    </source>
</evidence>
<comment type="caution">
    <text evidence="10">The sequence shown here is derived from an EMBL/GenBank/DDBJ whole genome shotgun (WGS) entry which is preliminary data.</text>
</comment>
<feature type="transmembrane region" description="Helical" evidence="8">
    <location>
        <begin position="286"/>
        <end position="305"/>
    </location>
</feature>
<feature type="transmembrane region" description="Helical" evidence="8">
    <location>
        <begin position="20"/>
        <end position="43"/>
    </location>
</feature>
<dbReference type="EMBL" id="JACHJP010000001">
    <property type="protein sequence ID" value="MBB4913543.1"/>
    <property type="molecule type" value="Genomic_DNA"/>
</dbReference>
<dbReference type="GO" id="GO:0005886">
    <property type="term" value="C:plasma membrane"/>
    <property type="evidence" value="ECO:0007669"/>
    <property type="project" value="UniProtKB-SubCell"/>
</dbReference>
<dbReference type="AlphaFoldDB" id="A0A7W7VKH2"/>
<dbReference type="InterPro" id="IPR020846">
    <property type="entry name" value="MFS_dom"/>
</dbReference>
<evidence type="ECO:0000256" key="2">
    <source>
        <dbReference type="ARBA" id="ARBA00022448"/>
    </source>
</evidence>
<feature type="transmembrane region" description="Helical" evidence="8">
    <location>
        <begin position="80"/>
        <end position="102"/>
    </location>
</feature>
<evidence type="ECO:0000256" key="6">
    <source>
        <dbReference type="ARBA" id="ARBA00023136"/>
    </source>
</evidence>
<feature type="transmembrane region" description="Helical" evidence="8">
    <location>
        <begin position="311"/>
        <end position="329"/>
    </location>
</feature>
<protein>
    <submittedName>
        <fullName evidence="10">ENTS family enterobactin (Siderophore) exporter</fullName>
    </submittedName>
</protein>
<evidence type="ECO:0000256" key="7">
    <source>
        <dbReference type="SAM" id="MobiDB-lite"/>
    </source>
</evidence>